<name>A0ABU3KPB7_9BURK</name>
<dbReference type="InterPro" id="IPR011049">
    <property type="entry name" value="Serralysin-like_metalloprot_C"/>
</dbReference>
<dbReference type="NCBIfam" id="TIGR03661">
    <property type="entry name" value="T1SS_VCA0849"/>
    <property type="match status" value="1"/>
</dbReference>
<evidence type="ECO:0000313" key="1">
    <source>
        <dbReference type="EMBL" id="MDT7519163.1"/>
    </source>
</evidence>
<dbReference type="InterPro" id="IPR047995">
    <property type="entry name" value="Choice_anch_K"/>
</dbReference>
<reference evidence="1 2" key="1">
    <citation type="submission" date="2023-08" db="EMBL/GenBank/DDBJ databases">
        <title>Rhodoferax potami sp. nov. and Rhodoferax mekongensis sp. nov., isolated from the Mekong River in Thailand.</title>
        <authorList>
            <person name="Kitikhun S."/>
            <person name="Charoenyingcharoen P."/>
            <person name="Siriarchawattana P."/>
            <person name="Likhitrattanapisal S."/>
            <person name="Nilsakha T."/>
            <person name="Chanpet A."/>
            <person name="Rattanawaree P."/>
            <person name="Ingsriswang S."/>
        </authorList>
    </citation>
    <scope>NUCLEOTIDE SEQUENCE [LARGE SCALE GENOMIC DNA]</scope>
    <source>
        <strain evidence="1 2">TBRC 17660</strain>
    </source>
</reference>
<dbReference type="PROSITE" id="PS00330">
    <property type="entry name" value="HEMOLYSIN_CALCIUM"/>
    <property type="match status" value="2"/>
</dbReference>
<dbReference type="SUPFAM" id="SSF51120">
    <property type="entry name" value="beta-Roll"/>
    <property type="match status" value="1"/>
</dbReference>
<dbReference type="PRINTS" id="PR00313">
    <property type="entry name" value="CABNDNGRPT"/>
</dbReference>
<dbReference type="NCBIfam" id="NF038131">
    <property type="entry name" value="choice_anch_K"/>
    <property type="match status" value="1"/>
</dbReference>
<dbReference type="Gene3D" id="2.150.10.10">
    <property type="entry name" value="Serralysin-like metalloprotease, C-terminal"/>
    <property type="match status" value="1"/>
</dbReference>
<organism evidence="1 2">
    <name type="scientific">Rhodoferax potami</name>
    <dbReference type="NCBI Taxonomy" id="3068338"/>
    <lineage>
        <taxon>Bacteria</taxon>
        <taxon>Pseudomonadati</taxon>
        <taxon>Pseudomonadota</taxon>
        <taxon>Betaproteobacteria</taxon>
        <taxon>Burkholderiales</taxon>
        <taxon>Comamonadaceae</taxon>
        <taxon>Rhodoferax</taxon>
    </lineage>
</organism>
<dbReference type="InterPro" id="IPR010221">
    <property type="entry name" value="VCBS_dom"/>
</dbReference>
<evidence type="ECO:0000313" key="2">
    <source>
        <dbReference type="Proteomes" id="UP001321700"/>
    </source>
</evidence>
<protein>
    <submittedName>
        <fullName evidence="1">Type I secretion C-terminal target domain-containing protein</fullName>
    </submittedName>
</protein>
<comment type="caution">
    <text evidence="1">The sequence shown here is derived from an EMBL/GenBank/DDBJ whole genome shotgun (WGS) entry which is preliminary data.</text>
</comment>
<dbReference type="InterPro" id="IPR018511">
    <property type="entry name" value="Hemolysin-typ_Ca-bd_CS"/>
</dbReference>
<dbReference type="InterPro" id="IPR001343">
    <property type="entry name" value="Hemolysn_Ca-bd"/>
</dbReference>
<proteinExistence type="predicted"/>
<dbReference type="Proteomes" id="UP001321700">
    <property type="component" value="Unassembled WGS sequence"/>
</dbReference>
<accession>A0ABU3KPB7</accession>
<dbReference type="NCBIfam" id="TIGR01965">
    <property type="entry name" value="VCBS_repeat"/>
    <property type="match status" value="1"/>
</dbReference>
<dbReference type="InterPro" id="IPR019960">
    <property type="entry name" value="T1SS_VCA0849"/>
</dbReference>
<sequence length="418" mass="43550">MLRWGTGNTQSGYTLVDNTSFTSAAGSAVALNQLFQVGTFTHNNFPVGGSPLNFTDLTLSFNVVINGVTTNVPFTIRLDHTETPNTSTPTDDASRDIITLPTSSSTINIAGQNYVVNFNGFRDADGNLVTQIFTREQQASSFGIFASITTVEPLPTATGNVFAQGGADGLANSGVVWSGTSSFGSFVGNSDGTYTFTMNEATRGAIRTGDQLTATYNYTITDKDGDTSTNVLTLNLSGHQNLEGTAAANTLTGSDSVSDIIYGFAGNDTINGRAGNDVLIGGAGNDSLTGGTGSDTFKWSLNDQGTNATQAVDTITDFSAATFASGGDRIDLRDLLSGENSATLDKYLHFSTNGTETVLQISTSGAFTAGHSIGGTFADVTNNTVQRIVFSGVNLTAGFTTDQQLINDLISKGKLITD</sequence>
<dbReference type="EMBL" id="JAVBIK010000001">
    <property type="protein sequence ID" value="MDT7519163.1"/>
    <property type="molecule type" value="Genomic_DNA"/>
</dbReference>
<dbReference type="Pfam" id="PF00353">
    <property type="entry name" value="HemolysinCabind"/>
    <property type="match status" value="1"/>
</dbReference>
<keyword evidence="2" id="KW-1185">Reference proteome</keyword>
<gene>
    <name evidence="1" type="ORF">RAE19_10640</name>
</gene>